<dbReference type="Pfam" id="PF26180">
    <property type="entry name" value="PAP-OAS1"/>
    <property type="match status" value="2"/>
</dbReference>
<dbReference type="InterPro" id="IPR043519">
    <property type="entry name" value="NT_sf"/>
</dbReference>
<comment type="caution">
    <text evidence="3">The sequence shown here is derived from an EMBL/GenBank/DDBJ whole genome shotgun (WGS) entry which is preliminary data.</text>
</comment>
<dbReference type="SUPFAM" id="SSF81301">
    <property type="entry name" value="Nucleotidyltransferase"/>
    <property type="match status" value="1"/>
</dbReference>
<dbReference type="EMBL" id="BJWL01000028">
    <property type="protein sequence ID" value="GFZ19964.1"/>
    <property type="molecule type" value="Genomic_DNA"/>
</dbReference>
<sequence length="659" mass="73186">MGDLHVCSRLPNGVVTEDRPDGVSLSLPLRRSNPDPSSTGEDNWAIAEETIREVICCIHPTLDSEEKRRDVIDYVQRLIRCSLGFEVFPYGSVPLKTYLPDGDIDLTALSSPIVEETLARDVIAVLQGEEQNENAEYEVKDTQFIDAEVLYRFLDYFSKFDWDNYCISLNGPVSKSSLPDVVGNFYRIRSAFKYGARKLGQILLLPRERTADEIKMFFSNTMEGHGRKSSTLSSSLHSILDEREDSLGVSSKMASSTDGISVSGSHQGGEARLRNVSDTSDCSSSSCNISSSLSGLCLYAPYFYFSGSSVENGKSETKMLDEESLDEKMGFESCDSWEVNEDMGFESWMEHRDNHLGASNGVCSFIDNEGVSSSGSGISSPNATISDDLALDFREKAFDDIVGSPEMLNPLSDLSGDYDSHIRSLLYGQCCHGYALSAPVFSFPSQFRNAQPLNTVHRAFPLNWNASSQLDTNGAVLGPTYNPKSTCKPYNYFGWEGKDKPRGTGTYIPNLNDCSSRERSPQKWGSNHAPGDHRKSQKNTRSKGFPPAMPEKKTFEHPRAWPSGKSELYHKSRHDAAFDESRAAGLSVSSEELVFGSFGQLPEDLRWPASKTCHRRESTPTLKALNVQMSKMVLGENQQRVAKKSFHLKNEEDFPPLTI</sequence>
<feature type="compositionally biased region" description="Basic and acidic residues" evidence="1">
    <location>
        <begin position="550"/>
        <end position="559"/>
    </location>
</feature>
<feature type="domain" description="PAP/OAS1 substrate-binding-related" evidence="2">
    <location>
        <begin position="183"/>
        <end position="222"/>
    </location>
</feature>
<dbReference type="InterPro" id="IPR058921">
    <property type="entry name" value="PAP/OAS1-rel"/>
</dbReference>
<dbReference type="InterPro" id="IPR058920">
    <property type="entry name" value="PAP-OAS1-bd-rel"/>
</dbReference>
<feature type="domain" description="PAP/OAS1 substrate-binding-related" evidence="2">
    <location>
        <begin position="148"/>
        <end position="182"/>
    </location>
</feature>
<feature type="compositionally biased region" description="Polar residues" evidence="1">
    <location>
        <begin position="254"/>
        <end position="265"/>
    </location>
</feature>
<evidence type="ECO:0000313" key="4">
    <source>
        <dbReference type="Proteomes" id="UP000585474"/>
    </source>
</evidence>
<dbReference type="Gene3D" id="3.30.460.10">
    <property type="entry name" value="Beta Polymerase, domain 2"/>
    <property type="match status" value="1"/>
</dbReference>
<feature type="region of interest" description="Disordered" evidence="1">
    <location>
        <begin position="254"/>
        <end position="277"/>
    </location>
</feature>
<evidence type="ECO:0000259" key="2">
    <source>
        <dbReference type="Pfam" id="PF26180"/>
    </source>
</evidence>
<gene>
    <name evidence="3" type="ORF">Acr_28g0006690</name>
</gene>
<dbReference type="AlphaFoldDB" id="A0A7J0HB19"/>
<keyword evidence="4" id="KW-1185">Reference proteome</keyword>
<dbReference type="Proteomes" id="UP000585474">
    <property type="component" value="Unassembled WGS sequence"/>
</dbReference>
<dbReference type="PANTHER" id="PTHR45979:SF28">
    <property type="entry name" value="POLY(A) RNA POLYMERASE CID14-LIKE"/>
    <property type="match status" value="1"/>
</dbReference>
<dbReference type="SUPFAM" id="SSF81631">
    <property type="entry name" value="PAP/OAS1 substrate-binding domain"/>
    <property type="match status" value="1"/>
</dbReference>
<dbReference type="PANTHER" id="PTHR45979">
    <property type="entry name" value="PAP/OAS1 SUBSTRATE-BINDING DOMAIN SUPERFAMILY"/>
    <property type="match status" value="1"/>
</dbReference>
<evidence type="ECO:0000313" key="3">
    <source>
        <dbReference type="EMBL" id="GFZ19964.1"/>
    </source>
</evidence>
<feature type="region of interest" description="Disordered" evidence="1">
    <location>
        <begin position="18"/>
        <end position="42"/>
    </location>
</feature>
<dbReference type="OrthoDB" id="273917at2759"/>
<proteinExistence type="predicted"/>
<reference evidence="3 4" key="1">
    <citation type="submission" date="2019-07" db="EMBL/GenBank/DDBJ databases">
        <title>De Novo Assembly of kiwifruit Actinidia rufa.</title>
        <authorList>
            <person name="Sugita-Konishi S."/>
            <person name="Sato K."/>
            <person name="Mori E."/>
            <person name="Abe Y."/>
            <person name="Kisaki G."/>
            <person name="Hamano K."/>
            <person name="Suezawa K."/>
            <person name="Otani M."/>
            <person name="Fukuda T."/>
            <person name="Manabe T."/>
            <person name="Gomi K."/>
            <person name="Tabuchi M."/>
            <person name="Akimitsu K."/>
            <person name="Kataoka I."/>
        </authorList>
    </citation>
    <scope>NUCLEOTIDE SEQUENCE [LARGE SCALE GENOMIC DNA]</scope>
    <source>
        <strain evidence="4">cv. Fuchu</strain>
    </source>
</reference>
<evidence type="ECO:0000256" key="1">
    <source>
        <dbReference type="SAM" id="MobiDB-lite"/>
    </source>
</evidence>
<organism evidence="3 4">
    <name type="scientific">Actinidia rufa</name>
    <dbReference type="NCBI Taxonomy" id="165716"/>
    <lineage>
        <taxon>Eukaryota</taxon>
        <taxon>Viridiplantae</taxon>
        <taxon>Streptophyta</taxon>
        <taxon>Embryophyta</taxon>
        <taxon>Tracheophyta</taxon>
        <taxon>Spermatophyta</taxon>
        <taxon>Magnoliopsida</taxon>
        <taxon>eudicotyledons</taxon>
        <taxon>Gunneridae</taxon>
        <taxon>Pentapetalae</taxon>
        <taxon>asterids</taxon>
        <taxon>Ericales</taxon>
        <taxon>Actinidiaceae</taxon>
        <taxon>Actinidia</taxon>
    </lineage>
</organism>
<accession>A0A7J0HB19</accession>
<name>A0A7J0HB19_9ERIC</name>
<feature type="region of interest" description="Disordered" evidence="1">
    <location>
        <begin position="504"/>
        <end position="563"/>
    </location>
</feature>
<protein>
    <submittedName>
        <fullName evidence="3">PAP/OAS1 substrate-binding domain superfamily</fullName>
    </submittedName>
</protein>